<accession>A0A540VA21</accession>
<comment type="cofactor">
    <cofactor evidence="2">
        <name>a divalent metal cation</name>
        <dbReference type="ChEBI" id="CHEBI:60240"/>
    </cofactor>
</comment>
<feature type="binding site" evidence="12">
    <location>
        <begin position="107"/>
        <end position="110"/>
    </location>
    <ligand>
        <name>substrate</name>
    </ligand>
</feature>
<evidence type="ECO:0000256" key="7">
    <source>
        <dbReference type="ARBA" id="ARBA00016549"/>
    </source>
</evidence>
<dbReference type="GO" id="GO:0047443">
    <property type="term" value="F:4-hydroxy-4-methyl-2-oxoglutarate aldolase activity"/>
    <property type="evidence" value="ECO:0007669"/>
    <property type="project" value="UniProtKB-EC"/>
</dbReference>
<dbReference type="InterPro" id="IPR005493">
    <property type="entry name" value="RraA/RraA-like"/>
</dbReference>
<proteinExistence type="inferred from homology"/>
<evidence type="ECO:0000256" key="2">
    <source>
        <dbReference type="ARBA" id="ARBA00001968"/>
    </source>
</evidence>
<name>A0A540VA21_9CHLR</name>
<dbReference type="EMBL" id="VIGC01000036">
    <property type="protein sequence ID" value="TQE93626.1"/>
    <property type="molecule type" value="Genomic_DNA"/>
</dbReference>
<comment type="function">
    <text evidence="8">Catalyzes the aldol cleavage of 4-hydroxy-4-methyl-2-oxoglutarate (HMG) into 2 molecules of pyruvate. Also contains a secondary oxaloacetate (OAA) decarboxylase activity due to the common pyruvate enolate transition state formed following C-C bond cleavage in the retro-aldol and decarboxylation reactions.</text>
</comment>
<feature type="binding site" evidence="12">
    <location>
        <position position="130"/>
    </location>
    <ligand>
        <name>Mg(2+)</name>
        <dbReference type="ChEBI" id="CHEBI:18420"/>
    </ligand>
</feature>
<feature type="binding site" evidence="12">
    <location>
        <position position="129"/>
    </location>
    <ligand>
        <name>substrate</name>
    </ligand>
</feature>
<dbReference type="Pfam" id="PF03737">
    <property type="entry name" value="RraA-like"/>
    <property type="match status" value="1"/>
</dbReference>
<dbReference type="PANTHER" id="PTHR33254">
    <property type="entry name" value="4-HYDROXY-4-METHYL-2-OXOGLUTARATE ALDOLASE 3-RELATED"/>
    <property type="match status" value="1"/>
</dbReference>
<evidence type="ECO:0000256" key="12">
    <source>
        <dbReference type="PIRSR" id="PIRSR605493-1"/>
    </source>
</evidence>
<evidence type="ECO:0000256" key="1">
    <source>
        <dbReference type="ARBA" id="ARBA00001342"/>
    </source>
</evidence>
<comment type="catalytic activity">
    <reaction evidence="11">
        <text>oxaloacetate + H(+) = pyruvate + CO2</text>
        <dbReference type="Rhea" id="RHEA:15641"/>
        <dbReference type="ChEBI" id="CHEBI:15361"/>
        <dbReference type="ChEBI" id="CHEBI:15378"/>
        <dbReference type="ChEBI" id="CHEBI:16452"/>
        <dbReference type="ChEBI" id="CHEBI:16526"/>
        <dbReference type="EC" id="4.1.1.112"/>
    </reaction>
</comment>
<dbReference type="InParanoid" id="A0A540VA21"/>
<protein>
    <recommendedName>
        <fullName evidence="7">Putative 4-hydroxy-4-methyl-2-oxoglutarate aldolase</fullName>
        <ecNumber evidence="6">4.1.1.112</ecNumber>
        <ecNumber evidence="5">4.1.3.17</ecNumber>
    </recommendedName>
    <alternativeName>
        <fullName evidence="10">Oxaloacetate decarboxylase</fullName>
    </alternativeName>
    <alternativeName>
        <fullName evidence="9">RraA-like protein</fullName>
    </alternativeName>
</protein>
<comment type="caution">
    <text evidence="13">The sequence shown here is derived from an EMBL/GenBank/DDBJ whole genome shotgun (WGS) entry which is preliminary data.</text>
</comment>
<evidence type="ECO:0000313" key="14">
    <source>
        <dbReference type="Proteomes" id="UP000317371"/>
    </source>
</evidence>
<keyword evidence="14" id="KW-1185">Reference proteome</keyword>
<comment type="cofactor">
    <cofactor evidence="12">
        <name>Mg(2+)</name>
        <dbReference type="ChEBI" id="CHEBI:18420"/>
    </cofactor>
</comment>
<keyword evidence="12" id="KW-0460">Magnesium</keyword>
<comment type="similarity">
    <text evidence="3">Belongs to the class II aldolase/RraA-like family.</text>
</comment>
<dbReference type="GO" id="GO:0046872">
    <property type="term" value="F:metal ion binding"/>
    <property type="evidence" value="ECO:0007669"/>
    <property type="project" value="UniProtKB-KW"/>
</dbReference>
<dbReference type="EC" id="4.1.1.112" evidence="6"/>
<dbReference type="RefSeq" id="WP_141612047.1">
    <property type="nucleotide sequence ID" value="NZ_VIGC02000036.1"/>
</dbReference>
<evidence type="ECO:0000256" key="5">
    <source>
        <dbReference type="ARBA" id="ARBA00012213"/>
    </source>
</evidence>
<dbReference type="AlphaFoldDB" id="A0A540VA21"/>
<dbReference type="NCBIfam" id="NF006093">
    <property type="entry name" value="PRK08245.1"/>
    <property type="match status" value="1"/>
</dbReference>
<reference evidence="13 14" key="1">
    <citation type="submission" date="2019-06" db="EMBL/GenBank/DDBJ databases">
        <title>Genome sequence of Litorilinea aerophila BAA-2444.</title>
        <authorList>
            <person name="Maclea K.S."/>
            <person name="Maurais E.G."/>
            <person name="Iannazzi L.C."/>
        </authorList>
    </citation>
    <scope>NUCLEOTIDE SEQUENCE [LARGE SCALE GENOMIC DNA]</scope>
    <source>
        <strain evidence="13 14">ATCC BAA-2444</strain>
    </source>
</reference>
<dbReference type="SUPFAM" id="SSF89562">
    <property type="entry name" value="RraA-like"/>
    <property type="match status" value="1"/>
</dbReference>
<evidence type="ECO:0000256" key="4">
    <source>
        <dbReference type="ARBA" id="ARBA00011233"/>
    </source>
</evidence>
<dbReference type="InterPro" id="IPR036704">
    <property type="entry name" value="RraA/RraA-like_sf"/>
</dbReference>
<keyword evidence="12" id="KW-0479">Metal-binding</keyword>
<dbReference type="EC" id="4.1.3.17" evidence="5"/>
<organism evidence="13 14">
    <name type="scientific">Litorilinea aerophila</name>
    <dbReference type="NCBI Taxonomy" id="1204385"/>
    <lineage>
        <taxon>Bacteria</taxon>
        <taxon>Bacillati</taxon>
        <taxon>Chloroflexota</taxon>
        <taxon>Caldilineae</taxon>
        <taxon>Caldilineales</taxon>
        <taxon>Caldilineaceae</taxon>
        <taxon>Litorilinea</taxon>
    </lineage>
</organism>
<evidence type="ECO:0000256" key="11">
    <source>
        <dbReference type="ARBA" id="ARBA00047973"/>
    </source>
</evidence>
<dbReference type="Proteomes" id="UP000317371">
    <property type="component" value="Unassembled WGS sequence"/>
</dbReference>
<comment type="catalytic activity">
    <reaction evidence="1">
        <text>4-hydroxy-4-methyl-2-oxoglutarate = 2 pyruvate</text>
        <dbReference type="Rhea" id="RHEA:22748"/>
        <dbReference type="ChEBI" id="CHEBI:15361"/>
        <dbReference type="ChEBI" id="CHEBI:58276"/>
        <dbReference type="EC" id="4.1.3.17"/>
    </reaction>
</comment>
<evidence type="ECO:0000256" key="9">
    <source>
        <dbReference type="ARBA" id="ARBA00030169"/>
    </source>
</evidence>
<evidence type="ECO:0000256" key="10">
    <source>
        <dbReference type="ARBA" id="ARBA00032305"/>
    </source>
</evidence>
<dbReference type="PANTHER" id="PTHR33254:SF16">
    <property type="entry name" value="BLR3842 PROTEIN"/>
    <property type="match status" value="1"/>
</dbReference>
<evidence type="ECO:0000256" key="6">
    <source>
        <dbReference type="ARBA" id="ARBA00012947"/>
    </source>
</evidence>
<gene>
    <name evidence="13" type="ORF">FKZ61_20570</name>
</gene>
<dbReference type="CDD" id="cd16841">
    <property type="entry name" value="RraA_family"/>
    <property type="match status" value="1"/>
</dbReference>
<comment type="subunit">
    <text evidence="4">Homotrimer.</text>
</comment>
<dbReference type="Gene3D" id="3.50.30.40">
    <property type="entry name" value="Ribonuclease E inhibitor RraA/RraA-like"/>
    <property type="match status" value="1"/>
</dbReference>
<dbReference type="GO" id="GO:0008948">
    <property type="term" value="F:oxaloacetate decarboxylase activity"/>
    <property type="evidence" value="ECO:0007669"/>
    <property type="project" value="UniProtKB-EC"/>
</dbReference>
<evidence type="ECO:0000256" key="3">
    <source>
        <dbReference type="ARBA" id="ARBA00008621"/>
    </source>
</evidence>
<sequence>MAQSHRPVTLSDEALAKLRTVSTATLTSQLIKRGFHNTFLPGLYPLQPELRMVGYAFTLRYVPAREDLVDTLYDNTKNVQRLAVETVGKDDVLVIDARGDTRAATLGNILATRMKVRGAAGLVTDGALRDTPGFKTLDFPAYVKAAHATTSFEIHHPVEMNVPIGCAGVLIMPGDIMVGDGEGVVAIPAQVAEEVAHAAYEQERLEEFIQAKVAAGASILGVYPPDEQTLAEYEEWRRQRGLRSV</sequence>
<evidence type="ECO:0000256" key="8">
    <source>
        <dbReference type="ARBA" id="ARBA00025046"/>
    </source>
</evidence>
<dbReference type="OrthoDB" id="943692at2"/>
<evidence type="ECO:0000313" key="13">
    <source>
        <dbReference type="EMBL" id="TQE93626.1"/>
    </source>
</evidence>